<proteinExistence type="predicted"/>
<name>A0A8S5R7B4_9VIRU</name>
<accession>A0A8S5R7B4</accession>
<sequence>MPTLKKEGLTITKEKVWSANTGRAADGNLIGDLVGIKYKLQCEWPPLSREDVAIIDAAISPAFFYVTFLDPGSNSRITKRFYAGTPTYPVYSYVNGMLTYNGVKVDLIEK</sequence>
<dbReference type="EMBL" id="BK015827">
    <property type="protein sequence ID" value="DAE27043.1"/>
    <property type="molecule type" value="Genomic_DNA"/>
</dbReference>
<protein>
    <submittedName>
        <fullName evidence="1">Uncharacterized protein</fullName>
    </submittedName>
</protein>
<reference evidence="1" key="1">
    <citation type="journal article" date="2021" name="Proc. Natl. Acad. Sci. U.S.A.">
        <title>A Catalog of Tens of Thousands of Viruses from Human Metagenomes Reveals Hidden Associations with Chronic Diseases.</title>
        <authorList>
            <person name="Tisza M.J."/>
            <person name="Buck C.B."/>
        </authorList>
    </citation>
    <scope>NUCLEOTIDE SEQUENCE</scope>
    <source>
        <strain evidence="1">Ctah610</strain>
    </source>
</reference>
<organism evidence="1">
    <name type="scientific">virus sp. ctah610</name>
    <dbReference type="NCBI Taxonomy" id="2826807"/>
    <lineage>
        <taxon>Viruses</taxon>
    </lineage>
</organism>
<evidence type="ECO:0000313" key="1">
    <source>
        <dbReference type="EMBL" id="DAE27043.1"/>
    </source>
</evidence>